<dbReference type="InterPro" id="IPR001684">
    <property type="entry name" value="Ribosomal_bL27"/>
</dbReference>
<evidence type="ECO:0000256" key="1">
    <source>
        <dbReference type="ARBA" id="ARBA00010797"/>
    </source>
</evidence>
<evidence type="ECO:0000313" key="7">
    <source>
        <dbReference type="Proteomes" id="UP000285655"/>
    </source>
</evidence>
<dbReference type="SUPFAM" id="SSF110324">
    <property type="entry name" value="Ribosomal L27 protein-like"/>
    <property type="match status" value="1"/>
</dbReference>
<dbReference type="PROSITE" id="PS00831">
    <property type="entry name" value="RIBOSOMAL_L27"/>
    <property type="match status" value="1"/>
</dbReference>
<dbReference type="InterPro" id="IPR018261">
    <property type="entry name" value="Ribosomal_bL27_CS"/>
</dbReference>
<proteinExistence type="inferred from homology"/>
<dbReference type="PANTHER" id="PTHR15893">
    <property type="entry name" value="RIBOSOMAL PROTEIN L27"/>
    <property type="match status" value="1"/>
</dbReference>
<dbReference type="PANTHER" id="PTHR15893:SF0">
    <property type="entry name" value="LARGE RIBOSOMAL SUBUNIT PROTEIN BL27M"/>
    <property type="match status" value="1"/>
</dbReference>
<name>A0A419DA13_9BACT</name>
<evidence type="ECO:0000256" key="5">
    <source>
        <dbReference type="ARBA" id="ARBA00035477"/>
    </source>
</evidence>
<comment type="similarity">
    <text evidence="1">Belongs to the bacterial ribosomal protein bL27 family.</text>
</comment>
<evidence type="ECO:0000256" key="2">
    <source>
        <dbReference type="ARBA" id="ARBA00022980"/>
    </source>
</evidence>
<evidence type="ECO:0000313" key="6">
    <source>
        <dbReference type="EMBL" id="RJO59955.1"/>
    </source>
</evidence>
<dbReference type="Pfam" id="PF01016">
    <property type="entry name" value="Ribosomal_L27"/>
    <property type="match status" value="1"/>
</dbReference>
<dbReference type="NCBIfam" id="TIGR00062">
    <property type="entry name" value="L27"/>
    <property type="match status" value="1"/>
</dbReference>
<dbReference type="FunFam" id="2.40.50.100:FF:000020">
    <property type="entry name" value="50S ribosomal protein L27"/>
    <property type="match status" value="1"/>
</dbReference>
<dbReference type="GO" id="GO:1990904">
    <property type="term" value="C:ribonucleoprotein complex"/>
    <property type="evidence" value="ECO:0007669"/>
    <property type="project" value="UniProtKB-KW"/>
</dbReference>
<keyword evidence="3" id="KW-0687">Ribonucleoprotein</keyword>
<dbReference type="Proteomes" id="UP000285655">
    <property type="component" value="Unassembled WGS sequence"/>
</dbReference>
<gene>
    <name evidence="6" type="ORF">C4544_06305</name>
</gene>
<evidence type="ECO:0000256" key="4">
    <source>
        <dbReference type="ARBA" id="ARBA00035175"/>
    </source>
</evidence>
<dbReference type="AlphaFoldDB" id="A0A419DA13"/>
<protein>
    <recommendedName>
        <fullName evidence="4">Large ribosomal subunit protein bL27</fullName>
    </recommendedName>
    <alternativeName>
        <fullName evidence="5">50S ribosomal protein L27</fullName>
    </alternativeName>
</protein>
<evidence type="ECO:0000256" key="3">
    <source>
        <dbReference type="ARBA" id="ARBA00023274"/>
    </source>
</evidence>
<organism evidence="6 7">
    <name type="scientific">candidate division WS5 bacterium</name>
    <dbReference type="NCBI Taxonomy" id="2093353"/>
    <lineage>
        <taxon>Bacteria</taxon>
        <taxon>candidate division WS5</taxon>
    </lineage>
</organism>
<sequence>MSKTKAGGSTRLGRDSAGKRLGVKLFSGQFARAGQVLVRQRGTKWEPGKNVLRGKDDTLYAKIDGYVKFTRQELRKHTGKLKKKTIINIDSVEK</sequence>
<dbReference type="GO" id="GO:0005840">
    <property type="term" value="C:ribosome"/>
    <property type="evidence" value="ECO:0007669"/>
    <property type="project" value="UniProtKB-KW"/>
</dbReference>
<keyword evidence="2 6" id="KW-0689">Ribosomal protein</keyword>
<reference evidence="6 7" key="1">
    <citation type="journal article" date="2017" name="ISME J.">
        <title>Energy and carbon metabolisms in a deep terrestrial subsurface fluid microbial community.</title>
        <authorList>
            <person name="Momper L."/>
            <person name="Jungbluth S.P."/>
            <person name="Lee M.D."/>
            <person name="Amend J.P."/>
        </authorList>
    </citation>
    <scope>NUCLEOTIDE SEQUENCE [LARGE SCALE GENOMIC DNA]</scope>
    <source>
        <strain evidence="6">SURF_29</strain>
    </source>
</reference>
<dbReference type="EMBL" id="QZJW01000055">
    <property type="protein sequence ID" value="RJO59955.1"/>
    <property type="molecule type" value="Genomic_DNA"/>
</dbReference>
<comment type="caution">
    <text evidence="6">The sequence shown here is derived from an EMBL/GenBank/DDBJ whole genome shotgun (WGS) entry which is preliminary data.</text>
</comment>
<dbReference type="GO" id="GO:0003735">
    <property type="term" value="F:structural constituent of ribosome"/>
    <property type="evidence" value="ECO:0007669"/>
    <property type="project" value="InterPro"/>
</dbReference>
<dbReference type="PRINTS" id="PR00063">
    <property type="entry name" value="RIBOSOMALL27"/>
</dbReference>
<dbReference type="GO" id="GO:0006412">
    <property type="term" value="P:translation"/>
    <property type="evidence" value="ECO:0007669"/>
    <property type="project" value="InterPro"/>
</dbReference>
<accession>A0A419DA13</accession>
<dbReference type="Gene3D" id="2.40.50.100">
    <property type="match status" value="1"/>
</dbReference>